<feature type="transmembrane region" description="Helical" evidence="7">
    <location>
        <begin position="452"/>
        <end position="478"/>
    </location>
</feature>
<accession>A0ABW6A642</accession>
<evidence type="ECO:0000259" key="8">
    <source>
        <dbReference type="Pfam" id="PF12805"/>
    </source>
</evidence>
<comment type="subcellular location">
    <subcellularLocation>
        <location evidence="1">Cell membrane</location>
        <topology evidence="1">Multi-pass membrane protein</topology>
    </subcellularLocation>
</comment>
<name>A0ABW6A642_9BACT</name>
<feature type="domain" description="Integral membrane bound transporter" evidence="9">
    <location>
        <begin position="411"/>
        <end position="532"/>
    </location>
</feature>
<dbReference type="Pfam" id="PF12805">
    <property type="entry name" value="FUSC-like"/>
    <property type="match status" value="1"/>
</dbReference>
<proteinExistence type="inferred from homology"/>
<gene>
    <name evidence="10" type="ORF">ACFS6H_09520</name>
</gene>
<feature type="transmembrane region" description="Helical" evidence="7">
    <location>
        <begin position="490"/>
        <end position="509"/>
    </location>
</feature>
<keyword evidence="2" id="KW-1003">Cell membrane</keyword>
<dbReference type="InterPro" id="IPR049453">
    <property type="entry name" value="Memb_transporter_dom"/>
</dbReference>
<keyword evidence="4 7" id="KW-1133">Transmembrane helix</keyword>
<evidence type="ECO:0000256" key="3">
    <source>
        <dbReference type="ARBA" id="ARBA00022692"/>
    </source>
</evidence>
<dbReference type="EMBL" id="JBHUOZ010000002">
    <property type="protein sequence ID" value="MFD2919945.1"/>
    <property type="molecule type" value="Genomic_DNA"/>
</dbReference>
<feature type="transmembrane region" description="Helical" evidence="7">
    <location>
        <begin position="138"/>
        <end position="162"/>
    </location>
</feature>
<feature type="transmembrane region" description="Helical" evidence="7">
    <location>
        <begin position="115"/>
        <end position="132"/>
    </location>
</feature>
<evidence type="ECO:0000256" key="4">
    <source>
        <dbReference type="ARBA" id="ARBA00022989"/>
    </source>
</evidence>
<dbReference type="InterPro" id="IPR032692">
    <property type="entry name" value="YccS_N"/>
</dbReference>
<dbReference type="Proteomes" id="UP001597511">
    <property type="component" value="Unassembled WGS sequence"/>
</dbReference>
<feature type="domain" description="Integral membrane protein YccS N-terminal" evidence="8">
    <location>
        <begin position="71"/>
        <end position="347"/>
    </location>
</feature>
<evidence type="ECO:0000313" key="10">
    <source>
        <dbReference type="EMBL" id="MFD2919945.1"/>
    </source>
</evidence>
<keyword evidence="3 7" id="KW-0812">Transmembrane</keyword>
<evidence type="ECO:0000256" key="1">
    <source>
        <dbReference type="ARBA" id="ARBA00004651"/>
    </source>
</evidence>
<sequence>MDYVKQYRSFINSYYFAEGIRITAGVTLPAIILNFFGLLHIGIVVSLGALCVSVSDMPGPILHRRNGMRATVIIIFFVSLITGFVSYSPVLLGFLIAIFCFLFSMIGVYNSRVNAIGMSALLVMVLGIQQVHNSPQGIALNALYVAAGGVWYMLLSITLYSFRPYKLIQQALGENIMSVADYLRSRALFYNKQVDYDKVYGLLLEKQVIVQNQQQTLREMLFKSRHIIKESTTTSRTILMIFSDTVDLFEKTTTTFYAYEALHKYFDNTDILERFRTIIMEMANELDEIGLSVQSGKYSREPVDMQQHLKELQQYFNTFRDSQRNPENLEALLSLRKILQSLDDISVRLYTLHHYTGYDKKSAADYKLPGDYEHFVTPTDLSWRLLPDNLSLKSNTFRHALRVSIATTAGYILSHIFSLGHGYWILLTIIVILKPAYSLSRERNYQRLAGTIFGALLGLGILTLIKNESALFAIMLLFMIGSYSFMRTRYLFSVIFMTPFVLIMFYLLDTAHFQVILQDRVIDTAIGSVIAFGATFLLVPAWEKEQIKTYMIDAVKESITYYKNVSLPYVNESSSVLDFKISRKNAFVAQANLAGAFSRMLAEPKSKQVHSKLTHQFVVMSNMLNSHIATLSYYSPTLSIKYRSTDFSPVIDDTLEELEDCIAILNKVAWQEEEDDHPELALNKHANELIEKRRTEIQQGLMDTDTRIRLGELKPIIDQFLFISRLAGDLKRTSQKLSA</sequence>
<evidence type="ECO:0000256" key="2">
    <source>
        <dbReference type="ARBA" id="ARBA00022475"/>
    </source>
</evidence>
<evidence type="ECO:0000256" key="7">
    <source>
        <dbReference type="SAM" id="Phobius"/>
    </source>
</evidence>
<reference evidence="11" key="1">
    <citation type="journal article" date="2019" name="Int. J. Syst. Evol. Microbiol.">
        <title>The Global Catalogue of Microorganisms (GCM) 10K type strain sequencing project: providing services to taxonomists for standard genome sequencing and annotation.</title>
        <authorList>
            <consortium name="The Broad Institute Genomics Platform"/>
            <consortium name="The Broad Institute Genome Sequencing Center for Infectious Disease"/>
            <person name="Wu L."/>
            <person name="Ma J."/>
        </authorList>
    </citation>
    <scope>NUCLEOTIDE SEQUENCE [LARGE SCALE GENOMIC DNA]</scope>
    <source>
        <strain evidence="11">KCTC 23299</strain>
    </source>
</reference>
<comment type="similarity">
    <text evidence="6">Belongs to the YccS/YhfK family.</text>
</comment>
<dbReference type="PANTHER" id="PTHR30509:SF8">
    <property type="entry name" value="INNER MEMBRANE PROTEIN YCCS"/>
    <property type="match status" value="1"/>
</dbReference>
<evidence type="ECO:0000313" key="11">
    <source>
        <dbReference type="Proteomes" id="UP001597511"/>
    </source>
</evidence>
<organism evidence="10 11">
    <name type="scientific">Terrimonas rubra</name>
    <dbReference type="NCBI Taxonomy" id="1035890"/>
    <lineage>
        <taxon>Bacteria</taxon>
        <taxon>Pseudomonadati</taxon>
        <taxon>Bacteroidota</taxon>
        <taxon>Chitinophagia</taxon>
        <taxon>Chitinophagales</taxon>
        <taxon>Chitinophagaceae</taxon>
        <taxon>Terrimonas</taxon>
    </lineage>
</organism>
<evidence type="ECO:0000256" key="5">
    <source>
        <dbReference type="ARBA" id="ARBA00023136"/>
    </source>
</evidence>
<evidence type="ECO:0000256" key="6">
    <source>
        <dbReference type="ARBA" id="ARBA00043993"/>
    </source>
</evidence>
<comment type="caution">
    <text evidence="10">The sequence shown here is derived from an EMBL/GenBank/DDBJ whole genome shotgun (WGS) entry which is preliminary data.</text>
</comment>
<dbReference type="PANTHER" id="PTHR30509">
    <property type="entry name" value="P-HYDROXYBENZOIC ACID EFFLUX PUMP SUBUNIT-RELATED"/>
    <property type="match status" value="1"/>
</dbReference>
<dbReference type="RefSeq" id="WP_386097674.1">
    <property type="nucleotide sequence ID" value="NZ_JBHUOZ010000002.1"/>
</dbReference>
<feature type="transmembrane region" description="Helical" evidence="7">
    <location>
        <begin position="31"/>
        <end position="55"/>
    </location>
</feature>
<dbReference type="Pfam" id="PF13515">
    <property type="entry name" value="FUSC_2"/>
    <property type="match status" value="1"/>
</dbReference>
<feature type="transmembrane region" description="Helical" evidence="7">
    <location>
        <begin position="67"/>
        <end position="85"/>
    </location>
</feature>
<evidence type="ECO:0000259" key="9">
    <source>
        <dbReference type="Pfam" id="PF13515"/>
    </source>
</evidence>
<feature type="transmembrane region" description="Helical" evidence="7">
    <location>
        <begin position="521"/>
        <end position="542"/>
    </location>
</feature>
<keyword evidence="11" id="KW-1185">Reference proteome</keyword>
<protein>
    <submittedName>
        <fullName evidence="10">FUSC family membrane protein</fullName>
    </submittedName>
</protein>
<keyword evidence="5 7" id="KW-0472">Membrane</keyword>